<dbReference type="InterPro" id="IPR003137">
    <property type="entry name" value="PA_domain"/>
</dbReference>
<dbReference type="InterPro" id="IPR039373">
    <property type="entry name" value="Peptidase_M28B"/>
</dbReference>
<evidence type="ECO:0000259" key="2">
    <source>
        <dbReference type="Pfam" id="PF04389"/>
    </source>
</evidence>
<dbReference type="EMBL" id="JAAIWM010000004">
    <property type="protein sequence ID" value="NEY72508.1"/>
    <property type="molecule type" value="Genomic_DNA"/>
</dbReference>
<dbReference type="SUPFAM" id="SSF53187">
    <property type="entry name" value="Zn-dependent exopeptidases"/>
    <property type="match status" value="1"/>
</dbReference>
<evidence type="ECO:0000259" key="1">
    <source>
        <dbReference type="Pfam" id="PF02225"/>
    </source>
</evidence>
<dbReference type="Pfam" id="PF02225">
    <property type="entry name" value="PA"/>
    <property type="match status" value="1"/>
</dbReference>
<keyword evidence="4" id="KW-1185">Reference proteome</keyword>
<gene>
    <name evidence="3" type="ORF">G4D63_12295</name>
</gene>
<dbReference type="InterPro" id="IPR046450">
    <property type="entry name" value="PA_dom_sf"/>
</dbReference>
<organism evidence="3 4">
    <name type="scientific">Bacillus mesophilus</name>
    <dbReference type="NCBI Taxonomy" id="1808955"/>
    <lineage>
        <taxon>Bacteria</taxon>
        <taxon>Bacillati</taxon>
        <taxon>Bacillota</taxon>
        <taxon>Bacilli</taxon>
        <taxon>Bacillales</taxon>
        <taxon>Bacillaceae</taxon>
        <taxon>Bacillus</taxon>
    </lineage>
</organism>
<dbReference type="AlphaFoldDB" id="A0A6M0QBU5"/>
<reference evidence="3 4" key="1">
    <citation type="submission" date="2020-02" db="EMBL/GenBank/DDBJ databases">
        <title>Bacillus aquiflavi sp. nov., isolated from yellow water of strong flavor Chinese baijiu in Yibin region of China.</title>
        <authorList>
            <person name="Xie J."/>
        </authorList>
    </citation>
    <scope>NUCLEOTIDE SEQUENCE [LARGE SCALE GENOMIC DNA]</scope>
    <source>
        <strain evidence="3 4">SA4</strain>
    </source>
</reference>
<name>A0A6M0QBU5_9BACI</name>
<dbReference type="Gene3D" id="3.40.630.10">
    <property type="entry name" value="Zn peptidases"/>
    <property type="match status" value="1"/>
</dbReference>
<comment type="caution">
    <text evidence="3">The sequence shown here is derived from an EMBL/GenBank/DDBJ whole genome shotgun (WGS) entry which is preliminary data.</text>
</comment>
<evidence type="ECO:0000313" key="4">
    <source>
        <dbReference type="Proteomes" id="UP000481043"/>
    </source>
</evidence>
<accession>A0A6M0QBU5</accession>
<dbReference type="PANTHER" id="PTHR10404:SF46">
    <property type="entry name" value="VACUOLAR PROTEIN SORTING-ASSOCIATED PROTEIN 70"/>
    <property type="match status" value="1"/>
</dbReference>
<protein>
    <submittedName>
        <fullName evidence="3">M28 family peptidase</fullName>
    </submittedName>
</protein>
<evidence type="ECO:0000313" key="3">
    <source>
        <dbReference type="EMBL" id="NEY72508.1"/>
    </source>
</evidence>
<sequence length="584" mass="65804">MNDTKDLEETLIAEIEMNTAACVLAKFSGLVRESGSEDEKLASLYLESFLKKWEVPYKVHEPKLYLSVPRSASIVMHEPEMKQFKAKSPSASYSTGETSRKGELVYLQSDVNLNDKYDPMAKHDLGHIKGKIVLMDGYPVSGKVKEFGDAGAVGAVFISPGEYIHEGTCSAIWGSPDLDSIDEEPQIPVLAISYTDGEYFKELTCNKKVVLEIQTELDKGWFTCPLLDIFIEGSEEPDKYLLLHGHLDSWHVGIGDNATGAAALMEMTRLFYKNRNMMKRSIRIAIWPGHSTGRYAGSTWFADEFGLDLDENCFAQVNCDSPGCRWATSYESMNWMSEVDEFCVSAIRDAVDLPAKGSRPHRAGDYSFNNIGITSFFMLSSTMPDELVKEKGYYPVGGCGGNIQWHSEEDELVIADYKILRNDIKVYITSIIRAVNSTVYPFNYVKTLDEILGTLEAYQAASKGHISLYKEIHEAEHLRSALLDLYQDIEVLKDQTIRSEKVQIANSKLLQLSRQLIKINYSRQGEFRHDPALDIPPIPDLSAALELKELDQNSHRYNVTLTHLKRGSNRVLWTLRNARKLLSN</sequence>
<dbReference type="InterPro" id="IPR007484">
    <property type="entry name" value="Peptidase_M28"/>
</dbReference>
<feature type="domain" description="PA" evidence="1">
    <location>
        <begin position="102"/>
        <end position="198"/>
    </location>
</feature>
<dbReference type="Gene3D" id="3.50.30.30">
    <property type="match status" value="1"/>
</dbReference>
<dbReference type="PANTHER" id="PTHR10404">
    <property type="entry name" value="N-ACETYLATED-ALPHA-LINKED ACIDIC DIPEPTIDASE"/>
    <property type="match status" value="1"/>
</dbReference>
<feature type="domain" description="Peptidase M28" evidence="2">
    <location>
        <begin position="232"/>
        <end position="325"/>
    </location>
</feature>
<dbReference type="Pfam" id="PF04389">
    <property type="entry name" value="Peptidase_M28"/>
    <property type="match status" value="1"/>
</dbReference>
<dbReference type="RefSeq" id="WP_163179980.1">
    <property type="nucleotide sequence ID" value="NZ_JAAIWM010000004.1"/>
</dbReference>
<dbReference type="Proteomes" id="UP000481043">
    <property type="component" value="Unassembled WGS sequence"/>
</dbReference>
<proteinExistence type="predicted"/>
<dbReference type="SUPFAM" id="SSF52025">
    <property type="entry name" value="PA domain"/>
    <property type="match status" value="1"/>
</dbReference>